<dbReference type="InterPro" id="IPR027417">
    <property type="entry name" value="P-loop_NTPase"/>
</dbReference>
<evidence type="ECO:0000256" key="3">
    <source>
        <dbReference type="ARBA" id="ARBA00022801"/>
    </source>
</evidence>
<dbReference type="PANTHER" id="PTHR43788:SF8">
    <property type="entry name" value="DNA-BINDING PROTEIN SMUBP-2"/>
    <property type="match status" value="1"/>
</dbReference>
<feature type="domain" description="DNA2/NAM7 helicase helicase" evidence="6">
    <location>
        <begin position="41"/>
        <end position="119"/>
    </location>
</feature>
<dbReference type="PANTHER" id="PTHR43788">
    <property type="entry name" value="DNA2/NAM7 HELICASE FAMILY MEMBER"/>
    <property type="match status" value="1"/>
</dbReference>
<comment type="similarity">
    <text evidence="1">Belongs to the DNA2/NAM7 helicase family.</text>
</comment>
<evidence type="ECO:0000256" key="4">
    <source>
        <dbReference type="ARBA" id="ARBA00022806"/>
    </source>
</evidence>
<dbReference type="Proteomes" id="UP000298663">
    <property type="component" value="Unassembled WGS sequence"/>
</dbReference>
<name>A0A4V5ZYU7_STECR</name>
<keyword evidence="2" id="KW-0547">Nucleotide-binding</keyword>
<dbReference type="EMBL" id="AZBU02000009">
    <property type="protein sequence ID" value="TKR65105.1"/>
    <property type="molecule type" value="Genomic_DNA"/>
</dbReference>
<keyword evidence="3" id="KW-0378">Hydrolase</keyword>
<keyword evidence="9" id="KW-1185">Reference proteome</keyword>
<keyword evidence="5" id="KW-0067">ATP-binding</keyword>
<organism evidence="8 9">
    <name type="scientific">Steinernema carpocapsae</name>
    <name type="common">Entomopathogenic nematode</name>
    <dbReference type="NCBI Taxonomy" id="34508"/>
    <lineage>
        <taxon>Eukaryota</taxon>
        <taxon>Metazoa</taxon>
        <taxon>Ecdysozoa</taxon>
        <taxon>Nematoda</taxon>
        <taxon>Chromadorea</taxon>
        <taxon>Rhabditida</taxon>
        <taxon>Tylenchina</taxon>
        <taxon>Panagrolaimomorpha</taxon>
        <taxon>Strongyloidoidea</taxon>
        <taxon>Steinernematidae</taxon>
        <taxon>Steinernema</taxon>
    </lineage>
</organism>
<proteinExistence type="inferred from homology"/>
<reference evidence="8 9" key="2">
    <citation type="journal article" date="2019" name="G3 (Bethesda)">
        <title>Hybrid Assembly of the Genome of the Entomopathogenic Nematode Steinernema carpocapsae Identifies the X-Chromosome.</title>
        <authorList>
            <person name="Serra L."/>
            <person name="Macchietto M."/>
            <person name="Macias-Munoz A."/>
            <person name="McGill C.J."/>
            <person name="Rodriguez I.M."/>
            <person name="Rodriguez B."/>
            <person name="Murad R."/>
            <person name="Mortazavi A."/>
        </authorList>
    </citation>
    <scope>NUCLEOTIDE SEQUENCE [LARGE SCALE GENOMIC DNA]</scope>
    <source>
        <strain evidence="8 9">ALL</strain>
    </source>
</reference>
<evidence type="ECO:0000313" key="9">
    <source>
        <dbReference type="Proteomes" id="UP000298663"/>
    </source>
</evidence>
<dbReference type="InterPro" id="IPR050534">
    <property type="entry name" value="Coronavir_polyprotein_1ab"/>
</dbReference>
<accession>A0A4V5ZYU7</accession>
<evidence type="ECO:0000256" key="2">
    <source>
        <dbReference type="ARBA" id="ARBA00022741"/>
    </source>
</evidence>
<dbReference type="CDD" id="cd18808">
    <property type="entry name" value="SF1_C_Upf1"/>
    <property type="match status" value="1"/>
</dbReference>
<dbReference type="OrthoDB" id="6513042at2759"/>
<dbReference type="GO" id="GO:0005524">
    <property type="term" value="F:ATP binding"/>
    <property type="evidence" value="ECO:0007669"/>
    <property type="project" value="UniProtKB-KW"/>
</dbReference>
<dbReference type="Gene3D" id="3.40.50.300">
    <property type="entry name" value="P-loop containing nucleotide triphosphate hydrolases"/>
    <property type="match status" value="2"/>
</dbReference>
<evidence type="ECO:0000259" key="6">
    <source>
        <dbReference type="Pfam" id="PF13086"/>
    </source>
</evidence>
<dbReference type="Pfam" id="PF13087">
    <property type="entry name" value="AAA_12"/>
    <property type="match status" value="1"/>
</dbReference>
<dbReference type="InterPro" id="IPR047187">
    <property type="entry name" value="SF1_C_Upf1"/>
</dbReference>
<dbReference type="InterPro" id="IPR041679">
    <property type="entry name" value="DNA2/NAM7-like_C"/>
</dbReference>
<dbReference type="Pfam" id="PF13086">
    <property type="entry name" value="AAA_11"/>
    <property type="match status" value="1"/>
</dbReference>
<gene>
    <name evidence="8" type="ORF">L596_025559</name>
</gene>
<feature type="domain" description="DNA2/NAM7 helicase-like C-terminal" evidence="7">
    <location>
        <begin position="359"/>
        <end position="489"/>
    </location>
</feature>
<evidence type="ECO:0000259" key="7">
    <source>
        <dbReference type="Pfam" id="PF13087"/>
    </source>
</evidence>
<dbReference type="GO" id="GO:0016787">
    <property type="term" value="F:hydrolase activity"/>
    <property type="evidence" value="ECO:0007669"/>
    <property type="project" value="UniProtKB-KW"/>
</dbReference>
<protein>
    <recommendedName>
        <fullName evidence="10">DNA2/NAM7 helicase-like C-terminal domain-containing protein</fullName>
    </recommendedName>
</protein>
<comment type="caution">
    <text evidence="8">The sequence shown here is derived from an EMBL/GenBank/DDBJ whole genome shotgun (WGS) entry which is preliminary data.</text>
</comment>
<dbReference type="SUPFAM" id="SSF52540">
    <property type="entry name" value="P-loop containing nucleoside triphosphate hydrolases"/>
    <property type="match status" value="1"/>
</dbReference>
<keyword evidence="4" id="KW-0347">Helicase</keyword>
<reference evidence="8 9" key="1">
    <citation type="journal article" date="2015" name="Genome Biol.">
        <title>Comparative genomics of Steinernema reveals deeply conserved gene regulatory networks.</title>
        <authorList>
            <person name="Dillman A.R."/>
            <person name="Macchietto M."/>
            <person name="Porter C.F."/>
            <person name="Rogers A."/>
            <person name="Williams B."/>
            <person name="Antoshechkin I."/>
            <person name="Lee M.M."/>
            <person name="Goodwin Z."/>
            <person name="Lu X."/>
            <person name="Lewis E.E."/>
            <person name="Goodrich-Blair H."/>
            <person name="Stock S.P."/>
            <person name="Adams B.J."/>
            <person name="Sternberg P.W."/>
            <person name="Mortazavi A."/>
        </authorList>
    </citation>
    <scope>NUCLEOTIDE SEQUENCE [LARGE SCALE GENOMIC DNA]</scope>
    <source>
        <strain evidence="8 9">ALL</strain>
    </source>
</reference>
<evidence type="ECO:0008006" key="10">
    <source>
        <dbReference type="Google" id="ProtNLM"/>
    </source>
</evidence>
<evidence type="ECO:0000256" key="1">
    <source>
        <dbReference type="ARBA" id="ARBA00007913"/>
    </source>
</evidence>
<evidence type="ECO:0000313" key="8">
    <source>
        <dbReference type="EMBL" id="TKR65105.1"/>
    </source>
</evidence>
<dbReference type="InterPro" id="IPR041677">
    <property type="entry name" value="DNA2/NAM7_AAA_11"/>
</dbReference>
<dbReference type="GO" id="GO:0043139">
    <property type="term" value="F:5'-3' DNA helicase activity"/>
    <property type="evidence" value="ECO:0007669"/>
    <property type="project" value="TreeGrafter"/>
</dbReference>
<evidence type="ECO:0000256" key="5">
    <source>
        <dbReference type="ARBA" id="ARBA00022840"/>
    </source>
</evidence>
<dbReference type="AlphaFoldDB" id="A0A4V5ZYU7"/>
<sequence>MANYEDSAPVHTLPVTHEINGLRYFICSLFDMTSKQTEAVQTRLSSVMGPPGTGKTFVMSVAIILQLLEDHGSALSLPASKIVVVAPSNVAVDAQLGSFHKNLVKLKEKLEAGRVNSLYRNVVQTVINEYLFHQSNCMAKEKGVAATTDNAKHKVPLVHRAYPINGKNLDQDLRFKYELNRVRRQHARVFFLTIDMAIRYNMTARFAEGSELGALSTDCMRTGVRHVFVDEASCIHVAKLFVLLSMFPLDHLSESSDIESRLRLRLFGDEKQLTPYVPPHARVGYKDVQSVELTKKNVVMLGVNPMILSKLYYSHSRVQLDVCFRGPSGLYNFIFKEHYDGLVECVDKTNTRPRYVKVDHPSATKANSVYNEGHWDVIKSFVQSTIDETPEMEITILTPYVAQKNLIRRKLVAYLSQIDATENMVKNIKVRTIDEYQGREADCIILSLPNEKYGFLQDKFDELNNDYLSRRTIVALTRVKKQMIVIGNMAPVTELKTRCTLEEYLHKECEIREEAEDGQ</sequence>